<dbReference type="Pfam" id="PF01494">
    <property type="entry name" value="FAD_binding_3"/>
    <property type="match status" value="1"/>
</dbReference>
<sequence>MSAESIDVLVVGAGPTGTALAVDLVRRGLAVRIIDKGATGFDGSRAKGVQPRTLEVLEDLGALPDVLAGGATYPPLGIHAGPLTIPWAMNPRRRATSDVPYPNTWLIPQHRTDGALRARLQELGGVVEFDCALTSFEQTPEKVTATVSTPDGVRRIECRYLVGADGGSSAVRKAAEVGFEGKTDESDRMIIADATVEGLSRNRWHVWPRLGGRFVGACPLPNSDQFQWMIRLDPDEEPSLELDDLNARIRAHTGDKRISLTQVSWKSVFRPNIRLADRYRAGRVFLAGDAAHVHTPAGAQGLNTGIQDAYNLGWKLAQVLAGAPDTLLDTYEAERRPIAARVLGLSTKKYEGLSRLDPSSIKRGDDERQLGVNYRGGPLAANAAGRTRTLRVGDRVPDAVLTDQAGHRRRLFEHTAGSHFTAIAYGSEAGADLAAISWPATGAPLLRLFVDARAATERDIVLDDMGGGFAKAFGLSSPTLLLIRPDGYLAAVATENRVDAIDAIAAGMLPASKPTTLV</sequence>
<gene>
    <name evidence="6" type="ORF">H0264_22290</name>
</gene>
<dbReference type="InterPro" id="IPR002938">
    <property type="entry name" value="FAD-bd"/>
</dbReference>
<dbReference type="SUPFAM" id="SSF52833">
    <property type="entry name" value="Thioredoxin-like"/>
    <property type="match status" value="1"/>
</dbReference>
<evidence type="ECO:0000256" key="3">
    <source>
        <dbReference type="ARBA" id="ARBA00022630"/>
    </source>
</evidence>
<name>A0A7D6ZD75_9NOCA</name>
<comment type="cofactor">
    <cofactor evidence="1">
        <name>FAD</name>
        <dbReference type="ChEBI" id="CHEBI:57692"/>
    </cofactor>
</comment>
<dbReference type="KEGG" id="nhu:H0264_22290"/>
<dbReference type="Proteomes" id="UP000515512">
    <property type="component" value="Chromosome"/>
</dbReference>
<evidence type="ECO:0000313" key="6">
    <source>
        <dbReference type="EMBL" id="QLY28119.1"/>
    </source>
</evidence>
<dbReference type="NCBIfam" id="NF004832">
    <property type="entry name" value="PRK06184.1"/>
    <property type="match status" value="1"/>
</dbReference>
<dbReference type="EMBL" id="CP059399">
    <property type="protein sequence ID" value="QLY28119.1"/>
    <property type="molecule type" value="Genomic_DNA"/>
</dbReference>
<evidence type="ECO:0000256" key="2">
    <source>
        <dbReference type="ARBA" id="ARBA00007801"/>
    </source>
</evidence>
<dbReference type="RefSeq" id="WP_181579327.1">
    <property type="nucleotide sequence ID" value="NZ_CP059399.1"/>
</dbReference>
<dbReference type="PANTHER" id="PTHR43004">
    <property type="entry name" value="TRK SYSTEM POTASSIUM UPTAKE PROTEIN"/>
    <property type="match status" value="1"/>
</dbReference>
<dbReference type="GO" id="GO:0016709">
    <property type="term" value="F:oxidoreductase activity, acting on paired donors, with incorporation or reduction of molecular oxygen, NAD(P)H as one donor, and incorporation of one atom of oxygen"/>
    <property type="evidence" value="ECO:0007669"/>
    <property type="project" value="UniProtKB-ARBA"/>
</dbReference>
<dbReference type="Gene3D" id="3.40.30.120">
    <property type="match status" value="1"/>
</dbReference>
<keyword evidence="3" id="KW-0285">Flavoprotein</keyword>
<reference evidence="6 7" key="1">
    <citation type="submission" date="2020-07" db="EMBL/GenBank/DDBJ databases">
        <authorList>
            <person name="Zhuang K."/>
            <person name="Ran Y."/>
        </authorList>
    </citation>
    <scope>NUCLEOTIDE SEQUENCE [LARGE SCALE GENOMIC DNA]</scope>
    <source>
        <strain evidence="6 7">WCH-YHL-001</strain>
    </source>
</reference>
<keyword evidence="4" id="KW-0274">FAD</keyword>
<dbReference type="AlphaFoldDB" id="A0A7D6ZD75"/>
<dbReference type="PANTHER" id="PTHR43004:SF19">
    <property type="entry name" value="BINDING MONOOXYGENASE, PUTATIVE (JCVI)-RELATED"/>
    <property type="match status" value="1"/>
</dbReference>
<evidence type="ECO:0000256" key="1">
    <source>
        <dbReference type="ARBA" id="ARBA00001974"/>
    </source>
</evidence>
<dbReference type="Gene3D" id="3.50.50.60">
    <property type="entry name" value="FAD/NAD(P)-binding domain"/>
    <property type="match status" value="1"/>
</dbReference>
<comment type="similarity">
    <text evidence="2">Belongs to the PheA/TfdB FAD monooxygenase family.</text>
</comment>
<evidence type="ECO:0000256" key="4">
    <source>
        <dbReference type="ARBA" id="ARBA00022827"/>
    </source>
</evidence>
<dbReference type="GO" id="GO:0071949">
    <property type="term" value="F:FAD binding"/>
    <property type="evidence" value="ECO:0007669"/>
    <property type="project" value="InterPro"/>
</dbReference>
<protein>
    <submittedName>
        <fullName evidence="6">FAD-dependent oxidoreductase</fullName>
    </submittedName>
</protein>
<evidence type="ECO:0000313" key="7">
    <source>
        <dbReference type="Proteomes" id="UP000515512"/>
    </source>
</evidence>
<evidence type="ECO:0000259" key="5">
    <source>
        <dbReference type="Pfam" id="PF01494"/>
    </source>
</evidence>
<dbReference type="Gene3D" id="3.30.70.2450">
    <property type="match status" value="1"/>
</dbReference>
<keyword evidence="7" id="KW-1185">Reference proteome</keyword>
<dbReference type="InterPro" id="IPR050641">
    <property type="entry name" value="RIFMO-like"/>
</dbReference>
<dbReference type="InterPro" id="IPR036188">
    <property type="entry name" value="FAD/NAD-bd_sf"/>
</dbReference>
<feature type="domain" description="FAD-binding" evidence="5">
    <location>
        <begin position="6"/>
        <end position="343"/>
    </location>
</feature>
<proteinExistence type="inferred from homology"/>
<dbReference type="InterPro" id="IPR036249">
    <property type="entry name" value="Thioredoxin-like_sf"/>
</dbReference>
<dbReference type="PRINTS" id="PR00420">
    <property type="entry name" value="RNGMNOXGNASE"/>
</dbReference>
<dbReference type="SUPFAM" id="SSF51905">
    <property type="entry name" value="FAD/NAD(P)-binding domain"/>
    <property type="match status" value="1"/>
</dbReference>
<organism evidence="6 7">
    <name type="scientific">Nocardia huaxiensis</name>
    <dbReference type="NCBI Taxonomy" id="2755382"/>
    <lineage>
        <taxon>Bacteria</taxon>
        <taxon>Bacillati</taxon>
        <taxon>Actinomycetota</taxon>
        <taxon>Actinomycetes</taxon>
        <taxon>Mycobacteriales</taxon>
        <taxon>Nocardiaceae</taxon>
        <taxon>Nocardia</taxon>
    </lineage>
</organism>
<accession>A0A7D6ZD75</accession>